<evidence type="ECO:0000256" key="1">
    <source>
        <dbReference type="ARBA" id="ARBA00004141"/>
    </source>
</evidence>
<comment type="subcellular location">
    <subcellularLocation>
        <location evidence="1">Membrane</location>
        <topology evidence="1">Multi-pass membrane protein</topology>
    </subcellularLocation>
    <subcellularLocation>
        <location evidence="2">Plastid</location>
        <location evidence="2">Chloroplast</location>
    </subcellularLocation>
</comment>
<dbReference type="PANTHER" id="PTHR14154">
    <property type="entry name" value="UPF0041 BRAIN PROTEIN 44-RELATED"/>
    <property type="match status" value="1"/>
</dbReference>
<evidence type="ECO:0000256" key="3">
    <source>
        <dbReference type="ARBA" id="ARBA00022528"/>
    </source>
</evidence>
<evidence type="ECO:0000256" key="5">
    <source>
        <dbReference type="ARBA" id="ARBA00022692"/>
    </source>
</evidence>
<feature type="compositionally biased region" description="Polar residues" evidence="10">
    <location>
        <begin position="49"/>
        <end position="58"/>
    </location>
</feature>
<keyword evidence="5 11" id="KW-0812">Transmembrane</keyword>
<comment type="caution">
    <text evidence="12">The sequence shown here is derived from an EMBL/GenBank/DDBJ whole genome shotgun (WGS) entry which is preliminary data.</text>
</comment>
<dbReference type="SUPFAM" id="SSF103511">
    <property type="entry name" value="Chlorophyll a-b binding protein"/>
    <property type="match status" value="1"/>
</dbReference>
<dbReference type="GO" id="GO:0009535">
    <property type="term" value="C:chloroplast thylakoid membrane"/>
    <property type="evidence" value="ECO:0000318"/>
    <property type="project" value="GO_Central"/>
</dbReference>
<dbReference type="OMA" id="RTRCMAK"/>
<dbReference type="Proteomes" id="UP000036987">
    <property type="component" value="Unassembled WGS sequence"/>
</dbReference>
<keyword evidence="8 11" id="KW-0472">Membrane</keyword>
<comment type="similarity">
    <text evidence="9">Belongs to the ELIP/psbS family.</text>
</comment>
<reference evidence="13" key="1">
    <citation type="journal article" date="2016" name="Nature">
        <title>The genome of the seagrass Zostera marina reveals angiosperm adaptation to the sea.</title>
        <authorList>
            <person name="Olsen J.L."/>
            <person name="Rouze P."/>
            <person name="Verhelst B."/>
            <person name="Lin Y.-C."/>
            <person name="Bayer T."/>
            <person name="Collen J."/>
            <person name="Dattolo E."/>
            <person name="De Paoli E."/>
            <person name="Dittami S."/>
            <person name="Maumus F."/>
            <person name="Michel G."/>
            <person name="Kersting A."/>
            <person name="Lauritano C."/>
            <person name="Lohaus R."/>
            <person name="Toepel M."/>
            <person name="Tonon T."/>
            <person name="Vanneste K."/>
            <person name="Amirebrahimi M."/>
            <person name="Brakel J."/>
            <person name="Bostroem C."/>
            <person name="Chovatia M."/>
            <person name="Grimwood J."/>
            <person name="Jenkins J.W."/>
            <person name="Jueterbock A."/>
            <person name="Mraz A."/>
            <person name="Stam W.T."/>
            <person name="Tice H."/>
            <person name="Bornberg-Bauer E."/>
            <person name="Green P.J."/>
            <person name="Pearson G.A."/>
            <person name="Procaccini G."/>
            <person name="Duarte C.M."/>
            <person name="Schmutz J."/>
            <person name="Reusch T.B.H."/>
            <person name="Van de Peer Y."/>
        </authorList>
    </citation>
    <scope>NUCLEOTIDE SEQUENCE [LARGE SCALE GENOMIC DNA]</scope>
    <source>
        <strain evidence="13">cv. Finnish</strain>
    </source>
</reference>
<evidence type="ECO:0000313" key="12">
    <source>
        <dbReference type="EMBL" id="KMZ62114.1"/>
    </source>
</evidence>
<dbReference type="STRING" id="29655.A0A0K9NZI3"/>
<proteinExistence type="inferred from homology"/>
<evidence type="ECO:0000313" key="13">
    <source>
        <dbReference type="Proteomes" id="UP000036987"/>
    </source>
</evidence>
<gene>
    <name evidence="12" type="ORF">ZOSMA_48G00340</name>
</gene>
<evidence type="ECO:0000256" key="4">
    <source>
        <dbReference type="ARBA" id="ARBA00022640"/>
    </source>
</evidence>
<evidence type="ECO:0000256" key="9">
    <source>
        <dbReference type="ARBA" id="ARBA00037956"/>
    </source>
</evidence>
<keyword evidence="7 11" id="KW-1133">Transmembrane helix</keyword>
<evidence type="ECO:0000256" key="11">
    <source>
        <dbReference type="SAM" id="Phobius"/>
    </source>
</evidence>
<keyword evidence="13" id="KW-1185">Reference proteome</keyword>
<dbReference type="AlphaFoldDB" id="A0A0K9NZI3"/>
<keyword evidence="6" id="KW-0809">Transit peptide</keyword>
<evidence type="ECO:0000256" key="6">
    <source>
        <dbReference type="ARBA" id="ARBA00022946"/>
    </source>
</evidence>
<dbReference type="OrthoDB" id="765963at2759"/>
<evidence type="ECO:0000256" key="8">
    <source>
        <dbReference type="ARBA" id="ARBA00023136"/>
    </source>
</evidence>
<feature type="compositionally biased region" description="Pro residues" evidence="10">
    <location>
        <begin position="60"/>
        <end position="70"/>
    </location>
</feature>
<sequence>MAATSTMNLFMASTITITRVGASSTRSPAVGITRIRCVKTDENRPVNETVDNTSNSVPQYVPPPTPPPAPKASTSFNDVLGFGGQAPERINGRLAMFGFASAFAVEIASNKDVISQITNGGVPWFILITGLLSVASLVPLFQGVTVDSKSGKVMTSKAELWNGRLAMIGLVSLAITEYAKGGPLF</sequence>
<feature type="region of interest" description="Disordered" evidence="10">
    <location>
        <begin position="45"/>
        <end position="71"/>
    </location>
</feature>
<dbReference type="EMBL" id="LFYR01001410">
    <property type="protein sequence ID" value="KMZ62114.1"/>
    <property type="molecule type" value="Genomic_DNA"/>
</dbReference>
<dbReference type="InterPro" id="IPR022796">
    <property type="entry name" value="Chloroa_b-bind"/>
</dbReference>
<evidence type="ECO:0000256" key="2">
    <source>
        <dbReference type="ARBA" id="ARBA00004229"/>
    </source>
</evidence>
<keyword evidence="4" id="KW-0934">Plastid</keyword>
<feature type="transmembrane region" description="Helical" evidence="11">
    <location>
        <begin position="121"/>
        <end position="141"/>
    </location>
</feature>
<organism evidence="12 13">
    <name type="scientific">Zostera marina</name>
    <name type="common">Eelgrass</name>
    <dbReference type="NCBI Taxonomy" id="29655"/>
    <lineage>
        <taxon>Eukaryota</taxon>
        <taxon>Viridiplantae</taxon>
        <taxon>Streptophyta</taxon>
        <taxon>Embryophyta</taxon>
        <taxon>Tracheophyta</taxon>
        <taxon>Spermatophyta</taxon>
        <taxon>Magnoliopsida</taxon>
        <taxon>Liliopsida</taxon>
        <taxon>Zosteraceae</taxon>
        <taxon>Zostera</taxon>
    </lineage>
</organism>
<protein>
    <submittedName>
        <fullName evidence="12">Early light-induced protein</fullName>
    </submittedName>
</protein>
<evidence type="ECO:0000256" key="7">
    <source>
        <dbReference type="ARBA" id="ARBA00022989"/>
    </source>
</evidence>
<name>A0A0K9NZI3_ZOSMR</name>
<keyword evidence="3" id="KW-0150">Chloroplast</keyword>
<accession>A0A0K9NZI3</accession>
<dbReference type="Pfam" id="PF00504">
    <property type="entry name" value="Chloroa_b-bind"/>
    <property type="match status" value="1"/>
</dbReference>
<evidence type="ECO:0000256" key="10">
    <source>
        <dbReference type="SAM" id="MobiDB-lite"/>
    </source>
</evidence>